<evidence type="ECO:0000256" key="7">
    <source>
        <dbReference type="RuleBase" id="RU004375"/>
    </source>
</evidence>
<gene>
    <name evidence="10" type="ORF">EDS130_LOCUS598</name>
</gene>
<dbReference type="Pfam" id="PF00812">
    <property type="entry name" value="Ephrin"/>
    <property type="match status" value="1"/>
</dbReference>
<dbReference type="OrthoDB" id="6250301at2759"/>
<evidence type="ECO:0000256" key="1">
    <source>
        <dbReference type="ARBA" id="ARBA00004370"/>
    </source>
</evidence>
<dbReference type="Gene3D" id="2.60.40.420">
    <property type="entry name" value="Cupredoxins - blue copper proteins"/>
    <property type="match status" value="1"/>
</dbReference>
<evidence type="ECO:0000256" key="3">
    <source>
        <dbReference type="ARBA" id="ARBA00023136"/>
    </source>
</evidence>
<evidence type="ECO:0000313" key="10">
    <source>
        <dbReference type="EMBL" id="CAF0724276.1"/>
    </source>
</evidence>
<evidence type="ECO:0000256" key="4">
    <source>
        <dbReference type="ARBA" id="ARBA00023157"/>
    </source>
</evidence>
<organism evidence="10 11">
    <name type="scientific">Adineta ricciae</name>
    <name type="common">Rotifer</name>
    <dbReference type="NCBI Taxonomy" id="249248"/>
    <lineage>
        <taxon>Eukaryota</taxon>
        <taxon>Metazoa</taxon>
        <taxon>Spiralia</taxon>
        <taxon>Gnathifera</taxon>
        <taxon>Rotifera</taxon>
        <taxon>Eurotatoria</taxon>
        <taxon>Bdelloidea</taxon>
        <taxon>Adinetida</taxon>
        <taxon>Adinetidae</taxon>
        <taxon>Adineta</taxon>
    </lineage>
</organism>
<reference evidence="10" key="1">
    <citation type="submission" date="2021-02" db="EMBL/GenBank/DDBJ databases">
        <authorList>
            <person name="Nowell W R."/>
        </authorList>
    </citation>
    <scope>NUCLEOTIDE SEQUENCE</scope>
</reference>
<dbReference type="SUPFAM" id="SSF49503">
    <property type="entry name" value="Cupredoxins"/>
    <property type="match status" value="1"/>
</dbReference>
<dbReference type="InterPro" id="IPR001799">
    <property type="entry name" value="Ephrin_RBD"/>
</dbReference>
<sequence>MAHTVFKRSLNFLLTLFFISICTNAHHTFVVYWNRTSFKPYQDGSLIFEVHLGDVMDLICPFYDEQESYLLNELEQYDIYHVTKNEFDMCNIDQLNINPTTRILIACNSPYEVMKYTLNFRSYLPIPNGLEFHSNQTYYFLSTTSILSLNQPCYKLKINVHEYQRISSSSTAIPSLDEQERNFPIISHKSNNQITSSADKTIEYNEHHPLFSKIVKAQRHSDPYSIKWITDVPSRFNDFHESYRTANSVSSSKPNTLSLALSASSTTSLSIPFVNLILLILCQL</sequence>
<comment type="caution">
    <text evidence="10">The sequence shown here is derived from an EMBL/GenBank/DDBJ whole genome shotgun (WGS) entry which is preliminary data.</text>
</comment>
<proteinExistence type="inferred from homology"/>
<dbReference type="Proteomes" id="UP000663852">
    <property type="component" value="Unassembled WGS sequence"/>
</dbReference>
<evidence type="ECO:0000259" key="9">
    <source>
        <dbReference type="PROSITE" id="PS51551"/>
    </source>
</evidence>
<dbReference type="GO" id="GO:0005886">
    <property type="term" value="C:plasma membrane"/>
    <property type="evidence" value="ECO:0007669"/>
    <property type="project" value="TreeGrafter"/>
</dbReference>
<feature type="signal peptide" evidence="8">
    <location>
        <begin position="1"/>
        <end position="25"/>
    </location>
</feature>
<keyword evidence="3 7" id="KW-0472">Membrane</keyword>
<dbReference type="GO" id="GO:0007411">
    <property type="term" value="P:axon guidance"/>
    <property type="evidence" value="ECO:0007669"/>
    <property type="project" value="TreeGrafter"/>
</dbReference>
<comment type="caution">
    <text evidence="6">Lacks conserved residue(s) required for the propagation of feature annotation.</text>
</comment>
<dbReference type="PROSITE" id="PS51551">
    <property type="entry name" value="EPHRIN_RBD_2"/>
    <property type="match status" value="1"/>
</dbReference>
<name>A0A813MM21_ADIRI</name>
<keyword evidence="2 8" id="KW-0732">Signal</keyword>
<comment type="similarity">
    <text evidence="6 7">Belongs to the ephrin family.</text>
</comment>
<evidence type="ECO:0000256" key="5">
    <source>
        <dbReference type="ARBA" id="ARBA00023180"/>
    </source>
</evidence>
<keyword evidence="5" id="KW-0325">Glycoprotein</keyword>
<dbReference type="PANTHER" id="PTHR11304:SF29">
    <property type="entry name" value="EPHRIN"/>
    <property type="match status" value="1"/>
</dbReference>
<evidence type="ECO:0000256" key="6">
    <source>
        <dbReference type="PROSITE-ProRule" id="PRU00884"/>
    </source>
</evidence>
<evidence type="ECO:0000256" key="2">
    <source>
        <dbReference type="ARBA" id="ARBA00022729"/>
    </source>
</evidence>
<feature type="domain" description="Ephrin RBD" evidence="9">
    <location>
        <begin position="26"/>
        <end position="164"/>
    </location>
</feature>
<dbReference type="EMBL" id="CAJNOJ010000001">
    <property type="protein sequence ID" value="CAF0724276.1"/>
    <property type="molecule type" value="Genomic_DNA"/>
</dbReference>
<evidence type="ECO:0000256" key="8">
    <source>
        <dbReference type="SAM" id="SignalP"/>
    </source>
</evidence>
<dbReference type="InterPro" id="IPR008972">
    <property type="entry name" value="Cupredoxin"/>
</dbReference>
<protein>
    <recommendedName>
        <fullName evidence="9">Ephrin RBD domain-containing protein</fullName>
    </recommendedName>
</protein>
<dbReference type="GO" id="GO:0048013">
    <property type="term" value="P:ephrin receptor signaling pathway"/>
    <property type="evidence" value="ECO:0007669"/>
    <property type="project" value="TreeGrafter"/>
</dbReference>
<dbReference type="InterPro" id="IPR031328">
    <property type="entry name" value="Ephrin"/>
</dbReference>
<dbReference type="PANTHER" id="PTHR11304">
    <property type="entry name" value="EPHRIN"/>
    <property type="match status" value="1"/>
</dbReference>
<dbReference type="PRINTS" id="PR01347">
    <property type="entry name" value="EPHRIN"/>
</dbReference>
<keyword evidence="4" id="KW-1015">Disulfide bond</keyword>
<dbReference type="GO" id="GO:0046875">
    <property type="term" value="F:ephrin receptor binding"/>
    <property type="evidence" value="ECO:0007669"/>
    <property type="project" value="TreeGrafter"/>
</dbReference>
<dbReference type="AlphaFoldDB" id="A0A813MM21"/>
<comment type="subcellular location">
    <subcellularLocation>
        <location evidence="1">Membrane</location>
    </subcellularLocation>
</comment>
<evidence type="ECO:0000313" key="11">
    <source>
        <dbReference type="Proteomes" id="UP000663852"/>
    </source>
</evidence>
<accession>A0A813MM21</accession>
<feature type="chain" id="PRO_5032643734" description="Ephrin RBD domain-containing protein" evidence="8">
    <location>
        <begin position="26"/>
        <end position="284"/>
    </location>
</feature>